<evidence type="ECO:0008006" key="3">
    <source>
        <dbReference type="Google" id="ProtNLM"/>
    </source>
</evidence>
<dbReference type="OrthoDB" id="129343at2"/>
<organism evidence="1 2">
    <name type="scientific">Methylorubrum populi</name>
    <dbReference type="NCBI Taxonomy" id="223967"/>
    <lineage>
        <taxon>Bacteria</taxon>
        <taxon>Pseudomonadati</taxon>
        <taxon>Pseudomonadota</taxon>
        <taxon>Alphaproteobacteria</taxon>
        <taxon>Hyphomicrobiales</taxon>
        <taxon>Methylobacteriaceae</taxon>
        <taxon>Methylorubrum</taxon>
    </lineage>
</organism>
<protein>
    <recommendedName>
        <fullName evidence="3">Ester cyclase</fullName>
    </recommendedName>
</protein>
<gene>
    <name evidence="1" type="ORF">MPPM_2000</name>
</gene>
<sequence>MREDNKRLVRAYFDAFRDCDDAWWDANIAPDFVRHDPGLDFEVRGPAGVRKLAAVLHGGLSDIAMPVDELIAEGDRILARLRFQGRHTGEFQGLPATGQHIDIVVMDLFQVADGRLVEHWALMDNLTMLKQLGAVDT</sequence>
<proteinExistence type="predicted"/>
<dbReference type="GO" id="GO:0030638">
    <property type="term" value="P:polyketide metabolic process"/>
    <property type="evidence" value="ECO:0007669"/>
    <property type="project" value="InterPro"/>
</dbReference>
<dbReference type="InterPro" id="IPR032710">
    <property type="entry name" value="NTF2-like_dom_sf"/>
</dbReference>
<dbReference type="PANTHER" id="PTHR38436:SF1">
    <property type="entry name" value="ESTER CYCLASE"/>
    <property type="match status" value="1"/>
</dbReference>
<evidence type="ECO:0000313" key="1">
    <source>
        <dbReference type="EMBL" id="BAU90605.1"/>
    </source>
</evidence>
<reference evidence="1 2" key="1">
    <citation type="journal article" date="2016" name="Genome Announc.">
        <title>Complete Genome Sequence of Methylobacterium populi P-1M, Isolated from Pink-Pigmented Household Biofilm.</title>
        <authorList>
            <person name="Morohoshi T."/>
            <person name="Ikeda T."/>
        </authorList>
    </citation>
    <scope>NUCLEOTIDE SEQUENCE [LARGE SCALE GENOMIC DNA]</scope>
    <source>
        <strain evidence="1 2">P-1M</strain>
    </source>
</reference>
<dbReference type="Proteomes" id="UP000218288">
    <property type="component" value="Chromosome"/>
</dbReference>
<dbReference type="EMBL" id="AP014809">
    <property type="protein sequence ID" value="BAU90605.1"/>
    <property type="molecule type" value="Genomic_DNA"/>
</dbReference>
<dbReference type="RefSeq" id="WP_096484921.1">
    <property type="nucleotide sequence ID" value="NZ_AP014809.1"/>
</dbReference>
<dbReference type="PANTHER" id="PTHR38436">
    <property type="entry name" value="POLYKETIDE CYCLASE SNOAL-LIKE DOMAIN"/>
    <property type="match status" value="1"/>
</dbReference>
<evidence type="ECO:0000313" key="2">
    <source>
        <dbReference type="Proteomes" id="UP000218288"/>
    </source>
</evidence>
<dbReference type="InterPro" id="IPR009959">
    <property type="entry name" value="Cyclase_SnoaL-like"/>
</dbReference>
<name>A0A160PDV0_9HYPH</name>
<dbReference type="SUPFAM" id="SSF54427">
    <property type="entry name" value="NTF2-like"/>
    <property type="match status" value="1"/>
</dbReference>
<dbReference type="AlphaFoldDB" id="A0A160PDV0"/>
<accession>A0A160PDV0</accession>
<dbReference type="Gene3D" id="3.10.450.50">
    <property type="match status" value="1"/>
</dbReference>
<dbReference type="Pfam" id="PF07366">
    <property type="entry name" value="SnoaL"/>
    <property type="match status" value="1"/>
</dbReference>